<name>A0ABX0JM79_9PROT</name>
<evidence type="ECO:0000313" key="2">
    <source>
        <dbReference type="Proteomes" id="UP000635278"/>
    </source>
</evidence>
<keyword evidence="2" id="KW-1185">Reference proteome</keyword>
<organism evidence="1 2">
    <name type="scientific">Acetobacter musti</name>
    <dbReference type="NCBI Taxonomy" id="864732"/>
    <lineage>
        <taxon>Bacteria</taxon>
        <taxon>Pseudomonadati</taxon>
        <taxon>Pseudomonadota</taxon>
        <taxon>Alphaproteobacteria</taxon>
        <taxon>Acetobacterales</taxon>
        <taxon>Acetobacteraceae</taxon>
        <taxon>Acetobacter</taxon>
    </lineage>
</organism>
<proteinExistence type="predicted"/>
<reference evidence="1 2" key="1">
    <citation type="journal article" date="2020" name="Int. J. Syst. Evol. Microbiol.">
        <title>Novel acetic acid bacteria from cider fermentations: Acetobacter conturbans sp. nov. and Acetobacter fallax sp. nov.</title>
        <authorList>
            <person name="Sombolestani A.S."/>
            <person name="Cleenwerck I."/>
            <person name="Cnockaert M."/>
            <person name="Borremans W."/>
            <person name="Wieme A.D."/>
            <person name="De Vuyst L."/>
            <person name="Vandamme P."/>
        </authorList>
    </citation>
    <scope>NUCLEOTIDE SEQUENCE [LARGE SCALE GENOMIC DNA]</scope>
    <source>
        <strain evidence="1 2">LMG 30640</strain>
    </source>
</reference>
<evidence type="ECO:0000313" key="1">
    <source>
        <dbReference type="EMBL" id="NHN84317.1"/>
    </source>
</evidence>
<sequence>MEMRNEKFIKNLIETADRQIQYKEYKTALILIIIAVAASSKKMFPHGTRSLDLSSTKSGSKRPLMPDNECFTRFLESRLGRLGDKPCNPVIQEDGTHNRLNDDGTRNPNLPAMWGPLATLIYKEIRCPIIHEGWIAADLECIDTLSDLSGLTSIQIKNGKIVLQRGLLSALRTTVIDAPCNGIEFGKEFWRLISSEGKTPHQMFNDGIHFINMLDKIGVVGYPGRAFILANFLEKIGPESNVLDDDALAAKFSTLLNNSNSAGLANPGPSFNSVTRNASKPEPWITSQYRLSDTGIRVARAILHDFSYVNISK</sequence>
<accession>A0ABX0JM79</accession>
<dbReference type="Proteomes" id="UP000635278">
    <property type="component" value="Unassembled WGS sequence"/>
</dbReference>
<comment type="caution">
    <text evidence="1">The sequence shown here is derived from an EMBL/GenBank/DDBJ whole genome shotgun (WGS) entry which is preliminary data.</text>
</comment>
<gene>
    <name evidence="1" type="ORF">GOB93_06610</name>
</gene>
<dbReference type="EMBL" id="WOTB01000006">
    <property type="protein sequence ID" value="NHN84317.1"/>
    <property type="molecule type" value="Genomic_DNA"/>
</dbReference>
<protein>
    <submittedName>
        <fullName evidence="1">Uncharacterized protein</fullName>
    </submittedName>
</protein>
<dbReference type="RefSeq" id="WP_173582700.1">
    <property type="nucleotide sequence ID" value="NZ_WOTB01000006.1"/>
</dbReference>